<sequence length="334" mass="38068">MTTRIHRDPLGRFDVIYEPGMARTPLLGEAETPVRSDGEVPPCPFCRGSEQYCTFTIASSEGVDGWDVRVIPNRVPLFSIEGSTEGFPDGIYDTIEGVGAHEIAIDSPRHFDTPYDYTPSHWQKLLGVVVNRLSDLKQDSRFKYISYYRNYGSQAGAHLEHPHSQILALPFVPFEIRHRQNKFEDHMRSKERCFICDIIHHETSHGQRILTENESFLALAPYASRYPFEVHIYPREHREAFESTNREDLVLLSHILYECHQKLHISLSGPPLQMTLYNRPRKSGGFHWSLELVPLLLSTTAITMGTGVYVNPVTPEQVVAAMGSRSCEEIIENT</sequence>
<dbReference type="PANTHER" id="PTHR42763:SF2">
    <property type="entry name" value="ADP-GLUCOSE PHOSPHORYLASE"/>
    <property type="match status" value="1"/>
</dbReference>
<feature type="binding site" evidence="2">
    <location>
        <position position="46"/>
    </location>
    <ligand>
        <name>Zn(2+)</name>
        <dbReference type="ChEBI" id="CHEBI:29105"/>
    </ligand>
</feature>
<organism evidence="4 5">
    <name type="scientific">Desulfurispira natronophila</name>
    <dbReference type="NCBI Taxonomy" id="682562"/>
    <lineage>
        <taxon>Bacteria</taxon>
        <taxon>Pseudomonadati</taxon>
        <taxon>Chrysiogenota</taxon>
        <taxon>Chrysiogenia</taxon>
        <taxon>Chrysiogenales</taxon>
        <taxon>Chrysiogenaceae</taxon>
        <taxon>Desulfurispira</taxon>
    </lineage>
</organism>
<feature type="binding site" evidence="2">
    <location>
        <position position="110"/>
    </location>
    <ligand>
        <name>Zn(2+)</name>
        <dbReference type="ChEBI" id="CHEBI:29105"/>
    </ligand>
</feature>
<feature type="binding site" evidence="2">
    <location>
        <position position="43"/>
    </location>
    <ligand>
        <name>Zn(2+)</name>
        <dbReference type="ChEBI" id="CHEBI:29105"/>
    </ligand>
</feature>
<gene>
    <name evidence="4" type="ORF">HNR37_001944</name>
</gene>
<keyword evidence="4" id="KW-0808">Transferase</keyword>
<dbReference type="SUPFAM" id="SSF54197">
    <property type="entry name" value="HIT-like"/>
    <property type="match status" value="2"/>
</dbReference>
<dbReference type="GO" id="GO:0008108">
    <property type="term" value="F:UDP-glucose:hexose-1-phosphate uridylyltransferase activity"/>
    <property type="evidence" value="ECO:0007669"/>
    <property type="project" value="UniProtKB-EC"/>
</dbReference>
<dbReference type="EC" id="2.7.7.12" evidence="4"/>
<keyword evidence="5" id="KW-1185">Reference proteome</keyword>
<dbReference type="PANTHER" id="PTHR42763">
    <property type="entry name" value="ADP-GLUCOSE PHOSPHORYLASE"/>
    <property type="match status" value="1"/>
</dbReference>
<dbReference type="Proteomes" id="UP000528322">
    <property type="component" value="Unassembled WGS sequence"/>
</dbReference>
<reference evidence="4 5" key="1">
    <citation type="submission" date="2020-08" db="EMBL/GenBank/DDBJ databases">
        <title>Genomic Encyclopedia of Type Strains, Phase IV (KMG-IV): sequencing the most valuable type-strain genomes for metagenomic binning, comparative biology and taxonomic classification.</title>
        <authorList>
            <person name="Goeker M."/>
        </authorList>
    </citation>
    <scope>NUCLEOTIDE SEQUENCE [LARGE SCALE GENOMIC DNA]</scope>
    <source>
        <strain evidence="4 5">DSM 22071</strain>
    </source>
</reference>
<evidence type="ECO:0000313" key="5">
    <source>
        <dbReference type="Proteomes" id="UP000528322"/>
    </source>
</evidence>
<feature type="active site" description="Tele-UMP-histidine intermediate" evidence="1">
    <location>
        <position position="163"/>
    </location>
</feature>
<evidence type="ECO:0000256" key="2">
    <source>
        <dbReference type="PIRSR" id="PIRSR000808-3"/>
    </source>
</evidence>
<keyword evidence="2" id="KW-0862">Zinc</keyword>
<feature type="domain" description="DUF4921" evidence="3">
    <location>
        <begin position="118"/>
        <end position="322"/>
    </location>
</feature>
<evidence type="ECO:0000313" key="4">
    <source>
        <dbReference type="EMBL" id="MBB5022606.1"/>
    </source>
</evidence>
<keyword evidence="2" id="KW-0479">Metal-binding</keyword>
<keyword evidence="4" id="KW-0548">Nucleotidyltransferase</keyword>
<name>A0A7W8DHI6_9BACT</name>
<dbReference type="Gene3D" id="3.30.428.10">
    <property type="entry name" value="HIT-like"/>
    <property type="match status" value="2"/>
</dbReference>
<evidence type="ECO:0000256" key="1">
    <source>
        <dbReference type="PIRSR" id="PIRSR000808-1"/>
    </source>
</evidence>
<dbReference type="RefSeq" id="WP_183733430.1">
    <property type="nucleotide sequence ID" value="NZ_JACHID010000013.1"/>
</dbReference>
<dbReference type="InterPro" id="IPR032576">
    <property type="entry name" value="DUF4921"/>
</dbReference>
<dbReference type="AlphaFoldDB" id="A0A7W8DHI6"/>
<evidence type="ECO:0000259" key="3">
    <source>
        <dbReference type="Pfam" id="PF16268"/>
    </source>
</evidence>
<comment type="caution">
    <text evidence="4">The sequence shown here is derived from an EMBL/GenBank/DDBJ whole genome shotgun (WGS) entry which is preliminary data.</text>
</comment>
<dbReference type="Pfam" id="PF16268">
    <property type="entry name" value="DUF4921"/>
    <property type="match status" value="1"/>
</dbReference>
<accession>A0A7W8DHI6</accession>
<feature type="binding site" evidence="2">
    <location>
        <position position="161"/>
    </location>
    <ligand>
        <name>Zn(2+)</name>
        <dbReference type="ChEBI" id="CHEBI:29105"/>
    </ligand>
</feature>
<dbReference type="InterPro" id="IPR053177">
    <property type="entry name" value="ADP-glucose_phosphorylase"/>
</dbReference>
<dbReference type="InterPro" id="IPR001937">
    <property type="entry name" value="GalP_UDPtransf1"/>
</dbReference>
<comment type="cofactor">
    <cofactor evidence="2">
        <name>Zn(2+)</name>
        <dbReference type="ChEBI" id="CHEBI:29105"/>
    </cofactor>
    <text evidence="2">Binds 1 zinc ion per subunit.</text>
</comment>
<dbReference type="PIRSF" id="PIRSF000808">
    <property type="entry name" value="GalT"/>
    <property type="match status" value="1"/>
</dbReference>
<proteinExistence type="predicted"/>
<dbReference type="GO" id="GO:0008270">
    <property type="term" value="F:zinc ion binding"/>
    <property type="evidence" value="ECO:0007669"/>
    <property type="project" value="InterPro"/>
</dbReference>
<dbReference type="InterPro" id="IPR036265">
    <property type="entry name" value="HIT-like_sf"/>
</dbReference>
<protein>
    <submittedName>
        <fullName evidence="4">UDPglucose--hexose-1-phosphate uridylyltransferase</fullName>
        <ecNumber evidence="4">2.7.7.12</ecNumber>
    </submittedName>
</protein>
<dbReference type="GO" id="GO:0006012">
    <property type="term" value="P:galactose metabolic process"/>
    <property type="evidence" value="ECO:0007669"/>
    <property type="project" value="InterPro"/>
</dbReference>
<dbReference type="EMBL" id="JACHID010000013">
    <property type="protein sequence ID" value="MBB5022606.1"/>
    <property type="molecule type" value="Genomic_DNA"/>
</dbReference>